<comment type="similarity">
    <text evidence="2 12">Belongs to the CorA metal ion transporter (MIT) (TC 1.A.35) family.</text>
</comment>
<name>A0A412GV50_9BACT</name>
<evidence type="ECO:0000256" key="5">
    <source>
        <dbReference type="ARBA" id="ARBA00022692"/>
    </source>
</evidence>
<proteinExistence type="inferred from homology"/>
<evidence type="ECO:0000256" key="11">
    <source>
        <dbReference type="ARBA" id="ARBA00045497"/>
    </source>
</evidence>
<dbReference type="Proteomes" id="UP000285864">
    <property type="component" value="Unassembled WGS sequence"/>
</dbReference>
<evidence type="ECO:0000256" key="1">
    <source>
        <dbReference type="ARBA" id="ARBA00004651"/>
    </source>
</evidence>
<evidence type="ECO:0000313" key="13">
    <source>
        <dbReference type="EMBL" id="RGR98690.1"/>
    </source>
</evidence>
<dbReference type="Gene3D" id="3.30.460.20">
    <property type="entry name" value="CorA soluble domain-like"/>
    <property type="match status" value="1"/>
</dbReference>
<evidence type="ECO:0000256" key="12">
    <source>
        <dbReference type="RuleBase" id="RU362010"/>
    </source>
</evidence>
<dbReference type="GO" id="GO:0050897">
    <property type="term" value="F:cobalt ion binding"/>
    <property type="evidence" value="ECO:0007669"/>
    <property type="project" value="TreeGrafter"/>
</dbReference>
<comment type="caution">
    <text evidence="13">The sequence shown here is derived from an EMBL/GenBank/DDBJ whole genome shotgun (WGS) entry which is preliminary data.</text>
</comment>
<evidence type="ECO:0000256" key="4">
    <source>
        <dbReference type="ARBA" id="ARBA00022475"/>
    </source>
</evidence>
<keyword evidence="9 12" id="KW-0472">Membrane</keyword>
<dbReference type="InterPro" id="IPR045861">
    <property type="entry name" value="CorA_cytoplasmic_dom"/>
</dbReference>
<evidence type="ECO:0000256" key="7">
    <source>
        <dbReference type="ARBA" id="ARBA00022989"/>
    </source>
</evidence>
<keyword evidence="3 12" id="KW-0813">Transport</keyword>
<gene>
    <name evidence="12 13" type="primary">corA</name>
    <name evidence="13" type="ORF">DWY20_03730</name>
</gene>
<dbReference type="InterPro" id="IPR045863">
    <property type="entry name" value="CorA_TM1_TM2"/>
</dbReference>
<dbReference type="GO" id="GO:0000287">
    <property type="term" value="F:magnesium ion binding"/>
    <property type="evidence" value="ECO:0007669"/>
    <property type="project" value="TreeGrafter"/>
</dbReference>
<dbReference type="EMBL" id="QRUU01000010">
    <property type="protein sequence ID" value="RGR98690.1"/>
    <property type="molecule type" value="Genomic_DNA"/>
</dbReference>
<dbReference type="GO" id="GO:0015087">
    <property type="term" value="F:cobalt ion transmembrane transporter activity"/>
    <property type="evidence" value="ECO:0007669"/>
    <property type="project" value="UniProtKB-UniRule"/>
</dbReference>
<comment type="subcellular location">
    <subcellularLocation>
        <location evidence="1">Cell membrane</location>
        <topology evidence="1">Multi-pass membrane protein</topology>
    </subcellularLocation>
    <subcellularLocation>
        <location evidence="12">Membrane</location>
        <topology evidence="12">Multi-pass membrane protein</topology>
    </subcellularLocation>
</comment>
<dbReference type="PANTHER" id="PTHR46494:SF1">
    <property type="entry name" value="CORA FAMILY METAL ION TRANSPORTER (EUROFUNG)"/>
    <property type="match status" value="1"/>
</dbReference>
<keyword evidence="6 12" id="KW-0460">Magnesium</keyword>
<dbReference type="InterPro" id="IPR002523">
    <property type="entry name" value="MgTranspt_CorA/ZnTranspt_ZntB"/>
</dbReference>
<comment type="function">
    <text evidence="11">Mediates influx of magnesium ions. Alternates between open and closed states. Activated by low cytoplasmic Mg(2+) levels. Inactive when cytoplasmic Mg(2+) levels are high.</text>
</comment>
<organism evidence="13 14">
    <name type="scientific">Phocaeicola coprocola</name>
    <dbReference type="NCBI Taxonomy" id="310298"/>
    <lineage>
        <taxon>Bacteria</taxon>
        <taxon>Pseudomonadati</taxon>
        <taxon>Bacteroidota</taxon>
        <taxon>Bacteroidia</taxon>
        <taxon>Bacteroidales</taxon>
        <taxon>Bacteroidaceae</taxon>
        <taxon>Phocaeicola</taxon>
    </lineage>
</organism>
<evidence type="ECO:0000256" key="6">
    <source>
        <dbReference type="ARBA" id="ARBA00022842"/>
    </source>
</evidence>
<feature type="transmembrane region" description="Helical" evidence="12">
    <location>
        <begin position="292"/>
        <end position="311"/>
    </location>
</feature>
<reference evidence="13 14" key="1">
    <citation type="submission" date="2018-08" db="EMBL/GenBank/DDBJ databases">
        <title>A genome reference for cultivated species of the human gut microbiota.</title>
        <authorList>
            <person name="Zou Y."/>
            <person name="Xue W."/>
            <person name="Luo G."/>
        </authorList>
    </citation>
    <scope>NUCLEOTIDE SEQUENCE [LARGE SCALE GENOMIC DNA]</scope>
    <source>
        <strain evidence="13 14">AF24-2</strain>
    </source>
</reference>
<keyword evidence="14" id="KW-1185">Reference proteome</keyword>
<feature type="transmembrane region" description="Helical" evidence="12">
    <location>
        <begin position="323"/>
        <end position="343"/>
    </location>
</feature>
<protein>
    <recommendedName>
        <fullName evidence="12">Magnesium transport protein CorA</fullName>
    </recommendedName>
</protein>
<keyword evidence="5 12" id="KW-0812">Transmembrane</keyword>
<comment type="catalytic activity">
    <reaction evidence="10">
        <text>Mg(2+)(in) = Mg(2+)(out)</text>
        <dbReference type="Rhea" id="RHEA:29827"/>
        <dbReference type="ChEBI" id="CHEBI:18420"/>
    </reaction>
</comment>
<dbReference type="Gene3D" id="1.20.58.340">
    <property type="entry name" value="Magnesium transport protein CorA, transmembrane region"/>
    <property type="match status" value="2"/>
</dbReference>
<dbReference type="RefSeq" id="WP_118483334.1">
    <property type="nucleotide sequence ID" value="NZ_QRUU01000010.1"/>
</dbReference>
<keyword evidence="8 12" id="KW-0406">Ion transport</keyword>
<accession>A0A412GV50</accession>
<dbReference type="NCBIfam" id="TIGR00383">
    <property type="entry name" value="corA"/>
    <property type="match status" value="1"/>
</dbReference>
<dbReference type="Pfam" id="PF01544">
    <property type="entry name" value="CorA"/>
    <property type="match status" value="1"/>
</dbReference>
<evidence type="ECO:0000256" key="9">
    <source>
        <dbReference type="ARBA" id="ARBA00023136"/>
    </source>
</evidence>
<dbReference type="SUPFAM" id="SSF143865">
    <property type="entry name" value="CorA soluble domain-like"/>
    <property type="match status" value="1"/>
</dbReference>
<evidence type="ECO:0000256" key="3">
    <source>
        <dbReference type="ARBA" id="ARBA00022448"/>
    </source>
</evidence>
<dbReference type="InterPro" id="IPR004488">
    <property type="entry name" value="Mg/Co-transport_prot_CorA"/>
</dbReference>
<dbReference type="FunFam" id="1.20.58.340:FF:000004">
    <property type="entry name" value="Magnesium transport protein CorA"/>
    <property type="match status" value="1"/>
</dbReference>
<dbReference type="SUPFAM" id="SSF144083">
    <property type="entry name" value="Magnesium transport protein CorA, transmembrane region"/>
    <property type="match status" value="1"/>
</dbReference>
<dbReference type="AlphaFoldDB" id="A0A412GV50"/>
<dbReference type="CDD" id="cd12828">
    <property type="entry name" value="TmCorA-like_1"/>
    <property type="match status" value="1"/>
</dbReference>
<sequence length="349" mass="41131">MTKNNLLSEKLNYIGESETPTHLHVSSYNAEQIQTFRGHDIKDIQPLIKENCINWIQVHGLQNTETIHEICNYFNIDFLTIQDILNSEHPTKIEEHDTYNLVILKQLSNTDCNEFVPQQLCIVQGKNFVFTFTEKETDFFNEINTALEKNVLKIRNRQSDFLLSVILNSVMASFMSIISKMEDDLEDLEEQFLSPLSPIPEKQPGIEEIQRYRRNYRLIKKSIFPLKEQINKLLHNENQLLNKANRPFFSDVNDHLQFVLQTLEGCRDLLSAMVDFYLANNDQRMNSIMKQLTIVSTIFIPLTFLAGIWGMNFQWMPELGWKYGYFFAWGLMLAVGVIVYFYFKHKRWY</sequence>
<evidence type="ECO:0000256" key="8">
    <source>
        <dbReference type="ARBA" id="ARBA00023065"/>
    </source>
</evidence>
<dbReference type="GO" id="GO:0015095">
    <property type="term" value="F:magnesium ion transmembrane transporter activity"/>
    <property type="evidence" value="ECO:0007669"/>
    <property type="project" value="UniProtKB-UniRule"/>
</dbReference>
<evidence type="ECO:0000256" key="2">
    <source>
        <dbReference type="ARBA" id="ARBA00009765"/>
    </source>
</evidence>
<keyword evidence="4 12" id="KW-1003">Cell membrane</keyword>
<dbReference type="PANTHER" id="PTHR46494">
    <property type="entry name" value="CORA FAMILY METAL ION TRANSPORTER (EUROFUNG)"/>
    <property type="match status" value="1"/>
</dbReference>
<evidence type="ECO:0000313" key="14">
    <source>
        <dbReference type="Proteomes" id="UP000285864"/>
    </source>
</evidence>
<dbReference type="GO" id="GO:0005886">
    <property type="term" value="C:plasma membrane"/>
    <property type="evidence" value="ECO:0007669"/>
    <property type="project" value="UniProtKB-SubCell"/>
</dbReference>
<evidence type="ECO:0000256" key="10">
    <source>
        <dbReference type="ARBA" id="ARBA00034269"/>
    </source>
</evidence>
<keyword evidence="7 12" id="KW-1133">Transmembrane helix</keyword>